<reference evidence="4 5" key="2">
    <citation type="journal article" date="2015" name="Stand. Genomic Sci.">
        <title>The complete genome sequence of the rumen methanogen Methanosarcina barkeri CM1.</title>
        <authorList>
            <person name="Lambie S.C."/>
            <person name="Kelly W.J."/>
            <person name="Leahy S.C."/>
            <person name="Li D."/>
            <person name="Reilly K."/>
            <person name="McAllister T.A."/>
            <person name="Valle E.R."/>
            <person name="Attwood G.T."/>
            <person name="Altermann E."/>
        </authorList>
    </citation>
    <scope>NUCLEOTIDE SEQUENCE [LARGE SCALE GENOMIC DNA]</scope>
    <source>
        <strain evidence="4 5">CM1</strain>
    </source>
</reference>
<dbReference type="Pfam" id="PF13424">
    <property type="entry name" value="TPR_12"/>
    <property type="match status" value="3"/>
</dbReference>
<dbReference type="InterPro" id="IPR036866">
    <property type="entry name" value="RibonucZ/Hydroxyglut_hydro"/>
</dbReference>
<dbReference type="PROSITE" id="PS50005">
    <property type="entry name" value="TPR"/>
    <property type="match status" value="6"/>
</dbReference>
<protein>
    <submittedName>
        <fullName evidence="4">TPR repeat-containing protein</fullName>
    </submittedName>
</protein>
<evidence type="ECO:0000256" key="1">
    <source>
        <dbReference type="ARBA" id="ARBA00022737"/>
    </source>
</evidence>
<dbReference type="InterPro" id="IPR011990">
    <property type="entry name" value="TPR-like_helical_dom_sf"/>
</dbReference>
<dbReference type="RefSeq" id="WP_053010608.1">
    <property type="nucleotide sequence ID" value="NZ_CP008746.1"/>
</dbReference>
<feature type="repeat" description="TPR" evidence="3">
    <location>
        <begin position="111"/>
        <end position="144"/>
    </location>
</feature>
<dbReference type="Gene3D" id="3.60.15.10">
    <property type="entry name" value="Ribonuclease Z/Hydroxyacylglutathione hydrolase-like"/>
    <property type="match status" value="1"/>
</dbReference>
<organism evidence="4 5">
    <name type="scientific">Methanosarcina barkeri CM1</name>
    <dbReference type="NCBI Taxonomy" id="796385"/>
    <lineage>
        <taxon>Archaea</taxon>
        <taxon>Methanobacteriati</taxon>
        <taxon>Methanobacteriota</taxon>
        <taxon>Stenosarchaea group</taxon>
        <taxon>Methanomicrobia</taxon>
        <taxon>Methanosarcinales</taxon>
        <taxon>Methanosarcinaceae</taxon>
        <taxon>Methanosarcina</taxon>
    </lineage>
</organism>
<dbReference type="GeneID" id="25455644"/>
<evidence type="ECO:0000256" key="2">
    <source>
        <dbReference type="ARBA" id="ARBA00022803"/>
    </source>
</evidence>
<dbReference type="AlphaFoldDB" id="A0A0G3CAL9"/>
<dbReference type="SUPFAM" id="SSF56281">
    <property type="entry name" value="Metallo-hydrolase/oxidoreductase"/>
    <property type="match status" value="1"/>
</dbReference>
<sequence length="764" mass="88051">MDYISLSKEADEKFVLGKYEEAKTLLEKGLSLAKRNRNKSFVEFFLGELENIDGNYELAIPHHKEAVKLTKKIEFKAFFLNNLGVTFSILGRMEEAIDLFNKALEIKPNDYDSLREKGASLSKLGREEEAIEFYNKALEIKPDDYNSLRNKGVSLSKLGREEEAIEFYDKALEIKPDYYGSLRNKGVSLSNLGREEEAIDLFNKALEIKPDDYNSLRNKGASLSKLGREEEAIEFYNKALEIKPDDYNSLRNKGVSLSKLGREEEAIEFYDKALEIKPDDWFSLVSKAFTLEDIGNDEEATKIFDFIASNEDKVKNEEIVKVVNFKRNALKEKEKDKKTDVLNEVINAFQEKKEDFFKNIDDIESRFKKFVDSERSIPENFFSFLSVLRKWNSYTPILPSEKGDNKGGGYFLYHHGKGIVIDPGFNFIENFYQEGFKVADIDAVLITHAHNDHTVDLESILTLVYKHNDAIEDAVKEKMKGKKEDKIRQEIRKKLEEKGKKIDLFMNVGTFMKYSGWLNLKDSHEINSVTILMPNTTYKLPEKYHDITIYTTKAKHHEVIDEQYAIGFILDVAGVKVGFTGDTGWDWDRNEIMVKPFIEHNPKLVIAHLGSIKSKEFDYVKATCEDERNKCFYRHHLGLLGITKFLDTTKPELTVISEFGEELRGMRKPIVERIGKVLGLNCLPGDIGLHIRLSDLGVYCFVEEDFVDYKSINVYSDDSEKGSTLCFHRSEPDHEIFNKALAKKQRSVSIPFFKRMKTHEVPPE</sequence>
<dbReference type="PATRIC" id="fig|796385.3.peg.767"/>
<feature type="repeat" description="TPR" evidence="3">
    <location>
        <begin position="179"/>
        <end position="212"/>
    </location>
</feature>
<evidence type="ECO:0000313" key="4">
    <source>
        <dbReference type="EMBL" id="AKJ37705.1"/>
    </source>
</evidence>
<feature type="repeat" description="TPR" evidence="3">
    <location>
        <begin position="247"/>
        <end position="280"/>
    </location>
</feature>
<feature type="repeat" description="TPR" evidence="3">
    <location>
        <begin position="213"/>
        <end position="246"/>
    </location>
</feature>
<proteinExistence type="predicted"/>
<name>A0A0G3CAL9_METBA</name>
<dbReference type="PROSITE" id="PS50293">
    <property type="entry name" value="TPR_REGION"/>
    <property type="match status" value="5"/>
</dbReference>
<keyword evidence="1" id="KW-0677">Repeat</keyword>
<dbReference type="Proteomes" id="UP000035331">
    <property type="component" value="Chromosome"/>
</dbReference>
<dbReference type="Pfam" id="PF13181">
    <property type="entry name" value="TPR_8"/>
    <property type="match status" value="1"/>
</dbReference>
<reference evidence="5" key="1">
    <citation type="submission" date="2014-06" db="EMBL/GenBank/DDBJ databases">
        <title>The complete genome sequence of Methanosarcina barkeri CM1.</title>
        <authorList>
            <consortium name="Pastoral Greenhouse Gas Research Consortium"/>
            <person name="Lambie S.C."/>
            <person name="Leahy S.C."/>
            <person name="Kelly W.J."/>
            <person name="Li D."/>
            <person name="Reilly K."/>
            <person name="Attwood G.T."/>
            <person name="Altermann E."/>
        </authorList>
    </citation>
    <scope>NUCLEOTIDE SEQUENCE [LARGE SCALE GENOMIC DNA]</scope>
    <source>
        <strain evidence="5">CM1</strain>
    </source>
</reference>
<dbReference type="PANTHER" id="PTHR44943">
    <property type="entry name" value="CELLULOSE SYNTHASE OPERON PROTEIN C"/>
    <property type="match status" value="1"/>
</dbReference>
<dbReference type="EMBL" id="CP008746">
    <property type="protein sequence ID" value="AKJ37705.1"/>
    <property type="molecule type" value="Genomic_DNA"/>
</dbReference>
<keyword evidence="2 3" id="KW-0802">TPR repeat</keyword>
<dbReference type="SMART" id="SM00028">
    <property type="entry name" value="TPR"/>
    <property type="match status" value="8"/>
</dbReference>
<dbReference type="InterPro" id="IPR019734">
    <property type="entry name" value="TPR_rpt"/>
</dbReference>
<dbReference type="Pfam" id="PF23023">
    <property type="entry name" value="Anti-Pycsar_Apyc1"/>
    <property type="match status" value="1"/>
</dbReference>
<dbReference type="PANTHER" id="PTHR44943:SF8">
    <property type="entry name" value="TPR REPEAT-CONTAINING PROTEIN MJ0263"/>
    <property type="match status" value="1"/>
</dbReference>
<evidence type="ECO:0000256" key="3">
    <source>
        <dbReference type="PROSITE-ProRule" id="PRU00339"/>
    </source>
</evidence>
<dbReference type="InterPro" id="IPR051685">
    <property type="entry name" value="Ycf3/AcsC/BcsC/TPR_MFPF"/>
</dbReference>
<dbReference type="Gene3D" id="1.25.40.10">
    <property type="entry name" value="Tetratricopeptide repeat domain"/>
    <property type="match status" value="3"/>
</dbReference>
<feature type="repeat" description="TPR" evidence="3">
    <location>
        <begin position="77"/>
        <end position="110"/>
    </location>
</feature>
<gene>
    <name evidence="4" type="ORF">MCM1_0613</name>
</gene>
<dbReference type="SUPFAM" id="SSF48452">
    <property type="entry name" value="TPR-like"/>
    <property type="match status" value="1"/>
</dbReference>
<evidence type="ECO:0000313" key="5">
    <source>
        <dbReference type="Proteomes" id="UP000035331"/>
    </source>
</evidence>
<feature type="repeat" description="TPR" evidence="3">
    <location>
        <begin position="145"/>
        <end position="178"/>
    </location>
</feature>
<accession>A0A0G3CAL9</accession>
<dbReference type="SUPFAM" id="SSF48439">
    <property type="entry name" value="Protein prenylyltransferase"/>
    <property type="match status" value="1"/>
</dbReference>